<organism evidence="1 2">
    <name type="scientific">Armillaria solidipes</name>
    <dbReference type="NCBI Taxonomy" id="1076256"/>
    <lineage>
        <taxon>Eukaryota</taxon>
        <taxon>Fungi</taxon>
        <taxon>Dikarya</taxon>
        <taxon>Basidiomycota</taxon>
        <taxon>Agaricomycotina</taxon>
        <taxon>Agaricomycetes</taxon>
        <taxon>Agaricomycetidae</taxon>
        <taxon>Agaricales</taxon>
        <taxon>Marasmiineae</taxon>
        <taxon>Physalacriaceae</taxon>
        <taxon>Armillaria</taxon>
    </lineage>
</organism>
<reference evidence="2" key="1">
    <citation type="journal article" date="2017" name="Nat. Ecol. Evol.">
        <title>Genome expansion and lineage-specific genetic innovations in the forest pathogenic fungi Armillaria.</title>
        <authorList>
            <person name="Sipos G."/>
            <person name="Prasanna A.N."/>
            <person name="Walter M.C."/>
            <person name="O'Connor E."/>
            <person name="Balint B."/>
            <person name="Krizsan K."/>
            <person name="Kiss B."/>
            <person name="Hess J."/>
            <person name="Varga T."/>
            <person name="Slot J."/>
            <person name="Riley R."/>
            <person name="Boka B."/>
            <person name="Rigling D."/>
            <person name="Barry K."/>
            <person name="Lee J."/>
            <person name="Mihaltcheva S."/>
            <person name="LaButti K."/>
            <person name="Lipzen A."/>
            <person name="Waldron R."/>
            <person name="Moloney N.M."/>
            <person name="Sperisen C."/>
            <person name="Kredics L."/>
            <person name="Vagvoelgyi C."/>
            <person name="Patrignani A."/>
            <person name="Fitzpatrick D."/>
            <person name="Nagy I."/>
            <person name="Doyle S."/>
            <person name="Anderson J.B."/>
            <person name="Grigoriev I.V."/>
            <person name="Gueldener U."/>
            <person name="Muensterkoetter M."/>
            <person name="Nagy L.G."/>
        </authorList>
    </citation>
    <scope>NUCLEOTIDE SEQUENCE [LARGE SCALE GENOMIC DNA]</scope>
    <source>
        <strain evidence="2">28-4</strain>
    </source>
</reference>
<name>A0A2H3B266_9AGAR</name>
<gene>
    <name evidence="1" type="ORF">ARMSODRAFT_978644</name>
</gene>
<dbReference type="Proteomes" id="UP000218334">
    <property type="component" value="Unassembled WGS sequence"/>
</dbReference>
<proteinExistence type="predicted"/>
<accession>A0A2H3B266</accession>
<dbReference type="EMBL" id="KZ293448">
    <property type="protein sequence ID" value="PBK64955.1"/>
    <property type="molecule type" value="Genomic_DNA"/>
</dbReference>
<dbReference type="AlphaFoldDB" id="A0A2H3B266"/>
<evidence type="ECO:0000313" key="1">
    <source>
        <dbReference type="EMBL" id="PBK64955.1"/>
    </source>
</evidence>
<evidence type="ECO:0000313" key="2">
    <source>
        <dbReference type="Proteomes" id="UP000218334"/>
    </source>
</evidence>
<keyword evidence="2" id="KW-1185">Reference proteome</keyword>
<protein>
    <submittedName>
        <fullName evidence="1">Uncharacterized protein</fullName>
    </submittedName>
</protein>
<sequence>MAWVINVAVEKRRLIWLWPRINYWITTPPSWRSTLDRAVYSIPSGTHERRAAPDMFLSFSNCRFQICEKVILAIPLTTWIKIALTRAPKIPAAIFQRRYLLSSLASHIVVGRGCNDDEEADNIVFFLGTDSYEGIVHIWCNGQWYRLTTPMRSLGVQFPPGARNHWPFALRAYPVNKIRWDRIKNIDNSLRE</sequence>